<evidence type="ECO:0000313" key="9">
    <source>
        <dbReference type="EMBL" id="OQX51023.1"/>
    </source>
</evidence>
<dbReference type="GO" id="GO:0044038">
    <property type="term" value="P:cell wall macromolecule biosynthetic process"/>
    <property type="evidence" value="ECO:0007669"/>
    <property type="project" value="TreeGrafter"/>
</dbReference>
<comment type="subcellular location">
    <subcellularLocation>
        <location evidence="1">Cell membrane</location>
        <topology evidence="1">Multi-pass membrane protein</topology>
    </subcellularLocation>
</comment>
<comment type="caution">
    <text evidence="9">The sequence shown here is derived from an EMBL/GenBank/DDBJ whole genome shotgun (WGS) entry which is preliminary data.</text>
</comment>
<dbReference type="GO" id="GO:0016780">
    <property type="term" value="F:phosphotransferase activity, for other substituted phosphate groups"/>
    <property type="evidence" value="ECO:0007669"/>
    <property type="project" value="InterPro"/>
</dbReference>
<feature type="transmembrane region" description="Helical" evidence="8">
    <location>
        <begin position="335"/>
        <end position="356"/>
    </location>
</feature>
<keyword evidence="7" id="KW-0460">Magnesium</keyword>
<feature type="transmembrane region" description="Helical" evidence="8">
    <location>
        <begin position="151"/>
        <end position="172"/>
    </location>
</feature>
<dbReference type="GO" id="GO:0046872">
    <property type="term" value="F:metal ion binding"/>
    <property type="evidence" value="ECO:0007669"/>
    <property type="project" value="UniProtKB-KW"/>
</dbReference>
<protein>
    <recommendedName>
        <fullName evidence="11">Undecaprenyl-phosphate alpha-N-acetylglucosaminyl 1-phosphate transferase</fullName>
    </recommendedName>
</protein>
<dbReference type="PANTHER" id="PTHR22926:SF3">
    <property type="entry name" value="UNDECAPRENYL-PHOSPHATE ALPHA-N-ACETYLGLUCOSAMINYL 1-PHOSPHATE TRANSFERASE"/>
    <property type="match status" value="1"/>
</dbReference>
<keyword evidence="3" id="KW-0808">Transferase</keyword>
<feature type="transmembrane region" description="Helical" evidence="8">
    <location>
        <begin position="184"/>
        <end position="200"/>
    </location>
</feature>
<comment type="cofactor">
    <cofactor evidence="7">
        <name>Mg(2+)</name>
        <dbReference type="ChEBI" id="CHEBI:18420"/>
    </cofactor>
</comment>
<feature type="transmembrane region" description="Helical" evidence="8">
    <location>
        <begin position="6"/>
        <end position="27"/>
    </location>
</feature>
<dbReference type="Pfam" id="PF00953">
    <property type="entry name" value="Glycos_transf_4"/>
    <property type="match status" value="1"/>
</dbReference>
<keyword evidence="4 8" id="KW-0812">Transmembrane</keyword>
<feature type="transmembrane region" description="Helical" evidence="8">
    <location>
        <begin position="311"/>
        <end position="329"/>
    </location>
</feature>
<keyword evidence="6 8" id="KW-0472">Membrane</keyword>
<proteinExistence type="predicted"/>
<feature type="binding site" evidence="7">
    <location>
        <position position="176"/>
    </location>
    <ligand>
        <name>Mg(2+)</name>
        <dbReference type="ChEBI" id="CHEBI:18420"/>
    </ligand>
</feature>
<dbReference type="CDD" id="cd06853">
    <property type="entry name" value="GT_WecA_like"/>
    <property type="match status" value="1"/>
</dbReference>
<feature type="transmembrane region" description="Helical" evidence="8">
    <location>
        <begin position="262"/>
        <end position="280"/>
    </location>
</feature>
<evidence type="ECO:0000256" key="4">
    <source>
        <dbReference type="ARBA" id="ARBA00022692"/>
    </source>
</evidence>
<dbReference type="InterPro" id="IPR000715">
    <property type="entry name" value="Glycosyl_transferase_4"/>
</dbReference>
<evidence type="ECO:0000256" key="5">
    <source>
        <dbReference type="ARBA" id="ARBA00022989"/>
    </source>
</evidence>
<evidence type="ECO:0000256" key="2">
    <source>
        <dbReference type="ARBA" id="ARBA00022475"/>
    </source>
</evidence>
<organism evidence="9 10">
    <name type="scientific">candidate division CPR3 bacterium 4484_211</name>
    <dbReference type="NCBI Taxonomy" id="1968527"/>
    <lineage>
        <taxon>Bacteria</taxon>
        <taxon>Bacteria division CPR3</taxon>
    </lineage>
</organism>
<evidence type="ECO:0000256" key="1">
    <source>
        <dbReference type="ARBA" id="ARBA00004651"/>
    </source>
</evidence>
<dbReference type="PANTHER" id="PTHR22926">
    <property type="entry name" value="PHOSPHO-N-ACETYLMURAMOYL-PENTAPEPTIDE-TRANSFERASE"/>
    <property type="match status" value="1"/>
</dbReference>
<dbReference type="Proteomes" id="UP000192520">
    <property type="component" value="Unassembled WGS sequence"/>
</dbReference>
<dbReference type="GO" id="GO:0071555">
    <property type="term" value="P:cell wall organization"/>
    <property type="evidence" value="ECO:0007669"/>
    <property type="project" value="TreeGrafter"/>
</dbReference>
<feature type="transmembrane region" description="Helical" evidence="8">
    <location>
        <begin position="212"/>
        <end position="229"/>
    </location>
</feature>
<evidence type="ECO:0000256" key="7">
    <source>
        <dbReference type="PIRSR" id="PIRSR600715-1"/>
    </source>
</evidence>
<evidence type="ECO:0000313" key="10">
    <source>
        <dbReference type="Proteomes" id="UP000192520"/>
    </source>
</evidence>
<name>A0A1W9NZQ3_UNCC3</name>
<keyword evidence="5 8" id="KW-1133">Transmembrane helix</keyword>
<dbReference type="STRING" id="1968527.B5M47_02265"/>
<evidence type="ECO:0000256" key="3">
    <source>
        <dbReference type="ARBA" id="ARBA00022679"/>
    </source>
</evidence>
<evidence type="ECO:0008006" key="11">
    <source>
        <dbReference type="Google" id="ProtNLM"/>
    </source>
</evidence>
<dbReference type="EMBL" id="MZGJ01000010">
    <property type="protein sequence ID" value="OQX51023.1"/>
    <property type="molecule type" value="Genomic_DNA"/>
</dbReference>
<keyword evidence="2" id="KW-1003">Cell membrane</keyword>
<reference evidence="10" key="1">
    <citation type="submission" date="2017-03" db="EMBL/GenBank/DDBJ databases">
        <title>Novel pathways for hydrocarbon cycling and metabolic interdependencies in hydrothermal sediment communities.</title>
        <authorList>
            <person name="Dombrowski N."/>
            <person name="Seitz K."/>
            <person name="Teske A."/>
            <person name="Baker B."/>
        </authorList>
    </citation>
    <scope>NUCLEOTIDE SEQUENCE [LARGE SCALE GENOMIC DNA]</scope>
</reference>
<dbReference type="AlphaFoldDB" id="A0A1W9NZQ3"/>
<keyword evidence="7" id="KW-0479">Metal-binding</keyword>
<feature type="transmembrane region" description="Helical" evidence="8">
    <location>
        <begin position="111"/>
        <end position="131"/>
    </location>
</feature>
<gene>
    <name evidence="9" type="ORF">B5M47_02265</name>
</gene>
<feature type="transmembrane region" description="Helical" evidence="8">
    <location>
        <begin position="82"/>
        <end position="99"/>
    </location>
</feature>
<dbReference type="GO" id="GO:0005886">
    <property type="term" value="C:plasma membrane"/>
    <property type="evidence" value="ECO:0007669"/>
    <property type="project" value="UniProtKB-SubCell"/>
</dbReference>
<dbReference type="GO" id="GO:0009103">
    <property type="term" value="P:lipopolysaccharide biosynthetic process"/>
    <property type="evidence" value="ECO:0007669"/>
    <property type="project" value="TreeGrafter"/>
</dbReference>
<evidence type="ECO:0000256" key="6">
    <source>
        <dbReference type="ARBA" id="ARBA00023136"/>
    </source>
</evidence>
<sequence>MPIQQLISLMTQIALPLFFAFFSGWLFTKGVIKLAPHFQLMDDPRRKHPAILHRRPVARGGGLPLFLSFFLTTFLFLPRSAYLLAIWAGSFINVLVGTIDDRVDLSPKIRLFVTLPLATLPVILAGINMTVSNPLGNGIISFRWIPLNLSFLPATVYLPEALLLMFWIIWMCNVVNWTKGASQLPGIAVVAFLALGGVSLKYQAGNPHQIETAQLSLILAAGSLAFLPFNFPPERIFPGFGGSTFIGFNLAVLSVLSGGKLAAALLVLGIPVVDMFLSFARRIREGKNPLYGDRGHLYHLFLDLGLTKKQVIVVYWLITLGLGFFALGLEREKKLFAIVFVFLLTSMIFLTARWLVGRLPRKTTQT</sequence>
<accession>A0A1W9NZQ3</accession>
<evidence type="ECO:0000256" key="8">
    <source>
        <dbReference type="SAM" id="Phobius"/>
    </source>
</evidence>
<feature type="transmembrane region" description="Helical" evidence="8">
    <location>
        <begin position="56"/>
        <end position="76"/>
    </location>
</feature>